<organism evidence="1 2">
    <name type="scientific">Salipaludibacillus neizhouensis</name>
    <dbReference type="NCBI Taxonomy" id="885475"/>
    <lineage>
        <taxon>Bacteria</taxon>
        <taxon>Bacillati</taxon>
        <taxon>Bacillota</taxon>
        <taxon>Bacilli</taxon>
        <taxon>Bacillales</taxon>
        <taxon>Bacillaceae</taxon>
    </lineage>
</organism>
<dbReference type="RefSeq" id="WP_110936611.1">
    <property type="nucleotide sequence ID" value="NZ_KZ614146.1"/>
</dbReference>
<keyword evidence="2" id="KW-1185">Reference proteome</keyword>
<dbReference type="AlphaFoldDB" id="A0A3A9K983"/>
<evidence type="ECO:0000313" key="1">
    <source>
        <dbReference type="EMBL" id="RKL68749.1"/>
    </source>
</evidence>
<sequence length="67" mass="7953">MKTNDYVKYMTEQLVSYVDQPRDVRKAIKAEKKEYKAPMSFRLFGLIPIAFSIAKERRRSIKSEKHS</sequence>
<dbReference type="EMBL" id="PDOE01000001">
    <property type="protein sequence ID" value="RKL68749.1"/>
    <property type="molecule type" value="Genomic_DNA"/>
</dbReference>
<dbReference type="InterPro" id="IPR025622">
    <property type="entry name" value="YqzE"/>
</dbReference>
<reference evidence="1 2" key="1">
    <citation type="submission" date="2017-10" db="EMBL/GenBank/DDBJ databases">
        <title>Bacillus sp. nov., a halophilic bacterium isolated from a Keqin Lake.</title>
        <authorList>
            <person name="Wang H."/>
        </authorList>
    </citation>
    <scope>NUCLEOTIDE SEQUENCE [LARGE SCALE GENOMIC DNA]</scope>
    <source>
        <strain evidence="1 2">KCTC 13187</strain>
    </source>
</reference>
<dbReference type="OrthoDB" id="2691835at2"/>
<name>A0A3A9K983_9BACI</name>
<accession>A0A3A9K983</accession>
<dbReference type="Proteomes" id="UP000281498">
    <property type="component" value="Unassembled WGS sequence"/>
</dbReference>
<proteinExistence type="predicted"/>
<gene>
    <name evidence="1" type="ORF">CR203_01485</name>
</gene>
<dbReference type="Pfam" id="PF14038">
    <property type="entry name" value="YqzE"/>
    <property type="match status" value="1"/>
</dbReference>
<comment type="caution">
    <text evidence="1">The sequence shown here is derived from an EMBL/GenBank/DDBJ whole genome shotgun (WGS) entry which is preliminary data.</text>
</comment>
<evidence type="ECO:0000313" key="2">
    <source>
        <dbReference type="Proteomes" id="UP000281498"/>
    </source>
</evidence>
<protein>
    <submittedName>
        <fullName evidence="1">YqzE family protein</fullName>
    </submittedName>
</protein>